<proteinExistence type="predicted"/>
<dbReference type="AlphaFoldDB" id="A0AAV4PBU9"/>
<organism evidence="1 2">
    <name type="scientific">Caerostris darwini</name>
    <dbReference type="NCBI Taxonomy" id="1538125"/>
    <lineage>
        <taxon>Eukaryota</taxon>
        <taxon>Metazoa</taxon>
        <taxon>Ecdysozoa</taxon>
        <taxon>Arthropoda</taxon>
        <taxon>Chelicerata</taxon>
        <taxon>Arachnida</taxon>
        <taxon>Araneae</taxon>
        <taxon>Araneomorphae</taxon>
        <taxon>Entelegynae</taxon>
        <taxon>Araneoidea</taxon>
        <taxon>Araneidae</taxon>
        <taxon>Caerostris</taxon>
    </lineage>
</organism>
<reference evidence="1 2" key="1">
    <citation type="submission" date="2021-06" db="EMBL/GenBank/DDBJ databases">
        <title>Caerostris darwini draft genome.</title>
        <authorList>
            <person name="Kono N."/>
            <person name="Arakawa K."/>
        </authorList>
    </citation>
    <scope>NUCLEOTIDE SEQUENCE [LARGE SCALE GENOMIC DNA]</scope>
</reference>
<comment type="caution">
    <text evidence="1">The sequence shown here is derived from an EMBL/GenBank/DDBJ whole genome shotgun (WGS) entry which is preliminary data.</text>
</comment>
<evidence type="ECO:0000313" key="2">
    <source>
        <dbReference type="Proteomes" id="UP001054837"/>
    </source>
</evidence>
<sequence>MAFKTADWARHYPALLNKRRTNKSVFRLFCCTGLLLTGNGSAIVSLTIKDPLSTKSLSHGRRRPGSMGYAEFIRKGFCVTVRLCVDGTNYENVEHGVGLGKNAISYCLF</sequence>
<accession>A0AAV4PBU9</accession>
<keyword evidence="2" id="KW-1185">Reference proteome</keyword>
<gene>
    <name evidence="1" type="ORF">CDAR_408971</name>
</gene>
<name>A0AAV4PBU9_9ARAC</name>
<dbReference type="EMBL" id="BPLQ01002494">
    <property type="protein sequence ID" value="GIX93468.1"/>
    <property type="molecule type" value="Genomic_DNA"/>
</dbReference>
<evidence type="ECO:0000313" key="1">
    <source>
        <dbReference type="EMBL" id="GIX93468.1"/>
    </source>
</evidence>
<dbReference type="Proteomes" id="UP001054837">
    <property type="component" value="Unassembled WGS sequence"/>
</dbReference>
<protein>
    <submittedName>
        <fullName evidence="1">Uncharacterized protein</fullName>
    </submittedName>
</protein>